<organism evidence="2 3">
    <name type="scientific">Asticcacaulis taihuensis</name>
    <dbReference type="NCBI Taxonomy" id="260084"/>
    <lineage>
        <taxon>Bacteria</taxon>
        <taxon>Pseudomonadati</taxon>
        <taxon>Pseudomonadota</taxon>
        <taxon>Alphaproteobacteria</taxon>
        <taxon>Caulobacterales</taxon>
        <taxon>Caulobacteraceae</taxon>
        <taxon>Asticcacaulis</taxon>
    </lineage>
</organism>
<dbReference type="EMBL" id="FMTS01000001">
    <property type="protein sequence ID" value="SCW33175.1"/>
    <property type="molecule type" value="Genomic_DNA"/>
</dbReference>
<dbReference type="OrthoDB" id="7189171at2"/>
<protein>
    <submittedName>
        <fullName evidence="2">Uncharacterized protein</fullName>
    </submittedName>
</protein>
<dbReference type="STRING" id="260084.SAMN02927928_0480"/>
<dbReference type="RefSeq" id="WP_090643210.1">
    <property type="nucleotide sequence ID" value="NZ_CBCRYE010000001.1"/>
</dbReference>
<keyword evidence="3" id="KW-1185">Reference proteome</keyword>
<dbReference type="Proteomes" id="UP000199150">
    <property type="component" value="Unassembled WGS sequence"/>
</dbReference>
<evidence type="ECO:0000313" key="3">
    <source>
        <dbReference type="Proteomes" id="UP000199150"/>
    </source>
</evidence>
<feature type="chain" id="PRO_5011551089" evidence="1">
    <location>
        <begin position="17"/>
        <end position="171"/>
    </location>
</feature>
<keyword evidence="1" id="KW-0732">Signal</keyword>
<reference evidence="3" key="1">
    <citation type="submission" date="2016-10" db="EMBL/GenBank/DDBJ databases">
        <authorList>
            <person name="Varghese N."/>
            <person name="Submissions S."/>
        </authorList>
    </citation>
    <scope>NUCLEOTIDE SEQUENCE [LARGE SCALE GENOMIC DNA]</scope>
    <source>
        <strain evidence="3">CGMCC 1.3431</strain>
    </source>
</reference>
<dbReference type="AlphaFoldDB" id="A0A1G4PLY0"/>
<proteinExistence type="predicted"/>
<feature type="signal peptide" evidence="1">
    <location>
        <begin position="1"/>
        <end position="16"/>
    </location>
</feature>
<gene>
    <name evidence="2" type="ORF">SAMN02927928_0480</name>
</gene>
<sequence>MFLALLAVAAFSPANAYVGPLAPAGKGMAQCYAPDAVAKTCSSMATYHLNADGSFTNKATVLISKSPPAILEMNTNVEIRNGAVCGTIREENISGARLMVNGTDVPTDQAQPVLARIASGMASVVGHEICTAYIPSGGNLVAKGTLDGVPKPDQDQVMQWVSASDGYRVAP</sequence>
<evidence type="ECO:0000256" key="1">
    <source>
        <dbReference type="SAM" id="SignalP"/>
    </source>
</evidence>
<evidence type="ECO:0000313" key="2">
    <source>
        <dbReference type="EMBL" id="SCW33175.1"/>
    </source>
</evidence>
<name>A0A1G4PLY0_9CAUL</name>
<accession>A0A1G4PLY0</accession>